<feature type="transmembrane region" description="Helical" evidence="6">
    <location>
        <begin position="6"/>
        <end position="28"/>
    </location>
</feature>
<sequence>MRIATITNWAYGITVALTLTSGIAMLMASGADNAERRAVEQRQQFYQLSEEVESGAWELSDLARLYIIQKDPDVLQEYRRQSQATTTIEHRLEKLKENGATADELALLRDGLQIADALQAEQQTSLAQIARGEDKAAITLLYGPSYEQQLEQIQTQLDHFHLMLESRVNKAILQATETSRHWRTLSEVMVAITALMFLFVLGFILKRRVLYPVVRLSDVVQRLASQDYAVETPQFNQIDEIGDMAQAISIFRENGLARQRLEQERDADWAIRTLLARMTQRLQGCESFEDIIKVAELFAPNIAPEIPGRLYILDTAPWQMRCVAQWLSPPEETAVFQPDDCWAVRRGLSHPPVNGEPDIACYHLPDAQAGQSLCVPLIAQGETIGLLSFSHITSATALSRPYLELMAEALGLALANQRLRHALLEKALFDSLTGLRNRHHLDDALHTQMNLAVRNDTPLSCLMIDIDHFKTINDHYGHEAGDLVIKSIAAIIQRVVCDNGMAFRYGGEEFLVLLPGTNEEAAMACATDIYNGVHLLALRYGLTEIGQVDVSIGIASYPQNTQSEGLLRAADAALYRAKELGRSRVVSFGRLKTE</sequence>
<dbReference type="GO" id="GO:0007165">
    <property type="term" value="P:signal transduction"/>
    <property type="evidence" value="ECO:0007669"/>
    <property type="project" value="InterPro"/>
</dbReference>
<comment type="pathway">
    <text evidence="2">Purine metabolism; 3',5'-cyclic di-GMP biosynthesis.</text>
</comment>
<evidence type="ECO:0000259" key="7">
    <source>
        <dbReference type="PROSITE" id="PS50885"/>
    </source>
</evidence>
<dbReference type="GO" id="GO:0005886">
    <property type="term" value="C:plasma membrane"/>
    <property type="evidence" value="ECO:0007669"/>
    <property type="project" value="TreeGrafter"/>
</dbReference>
<evidence type="ECO:0000313" key="10">
    <source>
        <dbReference type="Proteomes" id="UP000307430"/>
    </source>
</evidence>
<dbReference type="InterPro" id="IPR043128">
    <property type="entry name" value="Rev_trsase/Diguanyl_cyclase"/>
</dbReference>
<name>A0A5R9LHP3_9ENTR</name>
<dbReference type="InterPro" id="IPR029787">
    <property type="entry name" value="Nucleotide_cyclase"/>
</dbReference>
<evidence type="ECO:0000256" key="6">
    <source>
        <dbReference type="SAM" id="Phobius"/>
    </source>
</evidence>
<dbReference type="PANTHER" id="PTHR45138">
    <property type="entry name" value="REGULATORY COMPONENTS OF SENSORY TRANSDUCTION SYSTEM"/>
    <property type="match status" value="1"/>
</dbReference>
<organism evidence="9 10">
    <name type="scientific">Klebsiella indica</name>
    <dbReference type="NCBI Taxonomy" id="2582917"/>
    <lineage>
        <taxon>Bacteria</taxon>
        <taxon>Pseudomonadati</taxon>
        <taxon>Pseudomonadota</taxon>
        <taxon>Gammaproteobacteria</taxon>
        <taxon>Enterobacterales</taxon>
        <taxon>Enterobacteriaceae</taxon>
        <taxon>Klebsiella/Raoultella group</taxon>
        <taxon>Klebsiella</taxon>
    </lineage>
</organism>
<keyword evidence="10" id="KW-1185">Reference proteome</keyword>
<dbReference type="PANTHER" id="PTHR45138:SF9">
    <property type="entry name" value="DIGUANYLATE CYCLASE DGCM-RELATED"/>
    <property type="match status" value="1"/>
</dbReference>
<keyword evidence="4" id="KW-0547">Nucleotide-binding</keyword>
<dbReference type="GO" id="GO:0043709">
    <property type="term" value="P:cell adhesion involved in single-species biofilm formation"/>
    <property type="evidence" value="ECO:0007669"/>
    <property type="project" value="TreeGrafter"/>
</dbReference>
<evidence type="ECO:0000256" key="3">
    <source>
        <dbReference type="ARBA" id="ARBA00012528"/>
    </source>
</evidence>
<keyword evidence="6" id="KW-0472">Membrane</keyword>
<dbReference type="InterPro" id="IPR050469">
    <property type="entry name" value="Diguanylate_Cyclase"/>
</dbReference>
<dbReference type="EMBL" id="VCHQ01000016">
    <property type="protein sequence ID" value="TLV16747.1"/>
    <property type="molecule type" value="Genomic_DNA"/>
</dbReference>
<evidence type="ECO:0000259" key="8">
    <source>
        <dbReference type="PROSITE" id="PS50887"/>
    </source>
</evidence>
<dbReference type="RefSeq" id="WP_138361237.1">
    <property type="nucleotide sequence ID" value="NZ_VCHQ01000016.1"/>
</dbReference>
<reference evidence="9 10" key="1">
    <citation type="submission" date="2019-05" db="EMBL/GenBank/DDBJ databases">
        <title>Genome sequence of Klebsiella sp strain TOUT106.</title>
        <authorList>
            <person name="Rahi P."/>
            <person name="Chaudhari D."/>
        </authorList>
    </citation>
    <scope>NUCLEOTIDE SEQUENCE [LARGE SCALE GENOMIC DNA]</scope>
    <source>
        <strain evidence="9 10">TOUT106</strain>
    </source>
</reference>
<dbReference type="SUPFAM" id="SSF158472">
    <property type="entry name" value="HAMP domain-like"/>
    <property type="match status" value="1"/>
</dbReference>
<dbReference type="SUPFAM" id="SSF55781">
    <property type="entry name" value="GAF domain-like"/>
    <property type="match status" value="1"/>
</dbReference>
<dbReference type="PROSITE" id="PS50887">
    <property type="entry name" value="GGDEF"/>
    <property type="match status" value="1"/>
</dbReference>
<accession>A0A5R9LHP3</accession>
<dbReference type="Gene3D" id="6.10.340.10">
    <property type="match status" value="1"/>
</dbReference>
<proteinExistence type="predicted"/>
<dbReference type="Pfam" id="PF00672">
    <property type="entry name" value="HAMP"/>
    <property type="match status" value="1"/>
</dbReference>
<dbReference type="AlphaFoldDB" id="A0A5R9LHP3"/>
<dbReference type="SMART" id="SM00304">
    <property type="entry name" value="HAMP"/>
    <property type="match status" value="1"/>
</dbReference>
<evidence type="ECO:0000256" key="5">
    <source>
        <dbReference type="ARBA" id="ARBA00034247"/>
    </source>
</evidence>
<dbReference type="SMART" id="SM00267">
    <property type="entry name" value="GGDEF"/>
    <property type="match status" value="1"/>
</dbReference>
<dbReference type="InterPro" id="IPR029016">
    <property type="entry name" value="GAF-like_dom_sf"/>
</dbReference>
<dbReference type="Proteomes" id="UP000307430">
    <property type="component" value="Unassembled WGS sequence"/>
</dbReference>
<keyword evidence="4" id="KW-0342">GTP-binding</keyword>
<dbReference type="CDD" id="cd01949">
    <property type="entry name" value="GGDEF"/>
    <property type="match status" value="1"/>
</dbReference>
<evidence type="ECO:0000256" key="4">
    <source>
        <dbReference type="ARBA" id="ARBA00023134"/>
    </source>
</evidence>
<dbReference type="FunFam" id="3.30.70.270:FF:000001">
    <property type="entry name" value="Diguanylate cyclase domain protein"/>
    <property type="match status" value="1"/>
</dbReference>
<comment type="catalytic activity">
    <reaction evidence="5">
        <text>2 GTP = 3',3'-c-di-GMP + 2 diphosphate</text>
        <dbReference type="Rhea" id="RHEA:24898"/>
        <dbReference type="ChEBI" id="CHEBI:33019"/>
        <dbReference type="ChEBI" id="CHEBI:37565"/>
        <dbReference type="ChEBI" id="CHEBI:58805"/>
        <dbReference type="EC" id="2.7.7.65"/>
    </reaction>
</comment>
<dbReference type="GO" id="GO:0005525">
    <property type="term" value="F:GTP binding"/>
    <property type="evidence" value="ECO:0007669"/>
    <property type="project" value="UniProtKB-KW"/>
</dbReference>
<dbReference type="Gene3D" id="3.30.70.270">
    <property type="match status" value="1"/>
</dbReference>
<gene>
    <name evidence="9" type="ORF">FE839_13060</name>
</gene>
<evidence type="ECO:0000256" key="1">
    <source>
        <dbReference type="ARBA" id="ARBA00001946"/>
    </source>
</evidence>
<comment type="cofactor">
    <cofactor evidence="1">
        <name>Mg(2+)</name>
        <dbReference type="ChEBI" id="CHEBI:18420"/>
    </cofactor>
</comment>
<dbReference type="SUPFAM" id="SSF55073">
    <property type="entry name" value="Nucleotide cyclase"/>
    <property type="match status" value="1"/>
</dbReference>
<protein>
    <recommendedName>
        <fullName evidence="3">diguanylate cyclase</fullName>
        <ecNumber evidence="3">2.7.7.65</ecNumber>
    </recommendedName>
</protein>
<feature type="transmembrane region" description="Helical" evidence="6">
    <location>
        <begin position="188"/>
        <end position="205"/>
    </location>
</feature>
<dbReference type="EC" id="2.7.7.65" evidence="3"/>
<keyword evidence="6" id="KW-1133">Transmembrane helix</keyword>
<dbReference type="Gene3D" id="3.30.450.40">
    <property type="match status" value="1"/>
</dbReference>
<comment type="caution">
    <text evidence="9">The sequence shown here is derived from an EMBL/GenBank/DDBJ whole genome shotgun (WGS) entry which is preliminary data.</text>
</comment>
<dbReference type="PROSITE" id="PS50885">
    <property type="entry name" value="HAMP"/>
    <property type="match status" value="1"/>
</dbReference>
<dbReference type="Pfam" id="PF00990">
    <property type="entry name" value="GGDEF"/>
    <property type="match status" value="1"/>
</dbReference>
<evidence type="ECO:0000256" key="2">
    <source>
        <dbReference type="ARBA" id="ARBA00004665"/>
    </source>
</evidence>
<evidence type="ECO:0000313" key="9">
    <source>
        <dbReference type="EMBL" id="TLV16747.1"/>
    </source>
</evidence>
<dbReference type="InterPro" id="IPR000160">
    <property type="entry name" value="GGDEF_dom"/>
</dbReference>
<dbReference type="InterPro" id="IPR003660">
    <property type="entry name" value="HAMP_dom"/>
</dbReference>
<keyword evidence="6" id="KW-0812">Transmembrane</keyword>
<feature type="domain" description="GGDEF" evidence="8">
    <location>
        <begin position="457"/>
        <end position="590"/>
    </location>
</feature>
<dbReference type="GO" id="GO:0052621">
    <property type="term" value="F:diguanylate cyclase activity"/>
    <property type="evidence" value="ECO:0007669"/>
    <property type="project" value="UniProtKB-EC"/>
</dbReference>
<dbReference type="NCBIfam" id="TIGR00254">
    <property type="entry name" value="GGDEF"/>
    <property type="match status" value="1"/>
</dbReference>
<dbReference type="GO" id="GO:1902201">
    <property type="term" value="P:negative regulation of bacterial-type flagellum-dependent cell motility"/>
    <property type="evidence" value="ECO:0007669"/>
    <property type="project" value="TreeGrafter"/>
</dbReference>
<feature type="domain" description="HAMP" evidence="7">
    <location>
        <begin position="207"/>
        <end position="260"/>
    </location>
</feature>